<dbReference type="InterPro" id="IPR019734">
    <property type="entry name" value="TPR_rpt"/>
</dbReference>
<comment type="caution">
    <text evidence="1">The sequence shown here is derived from an EMBL/GenBank/DDBJ whole genome shotgun (WGS) entry which is preliminary data.</text>
</comment>
<proteinExistence type="predicted"/>
<sequence length="385" mass="46208">MIKKGVFILVYKSVIPYDLVATKMNYWYVALKNDWVDEAEKMKSEVKQEIAIMEENQDVLIYFSLLEFRHKLMLDYICPEAAKDIQVHYEELREKTKGGRNLNGMLEYYYYFFTAMYHFRQKELLHALAYYQNAENQLNSFESDDVEKAEFYFKLSEIYYYMKQTYFSMYYANHAYKIYLKQPTYGQRRVQCQFLMTGNWLDKMNPEKALEHTSKALSDAKELQVDYLIGSSHLNIGICYNQLEELYKAENHFQMAAELYKNEKHSFLPKALFNISHVKAKQEKWIEAEDRYFEGMEWAQKFEDQEFLTKLKMIYGLYLSFDLDTVRESFEFFSEKGMYADIEEYGVITAELLQGKEMLHDSLEFYRRVVEARRQIQRSGTVHES</sequence>
<evidence type="ECO:0000313" key="2">
    <source>
        <dbReference type="Proteomes" id="UP000429980"/>
    </source>
</evidence>
<name>A0ABY3FYN2_9BACI</name>
<protein>
    <submittedName>
        <fullName evidence="1">Response regulator aspartate phosphatase I</fullName>
    </submittedName>
</protein>
<evidence type="ECO:0000313" key="1">
    <source>
        <dbReference type="EMBL" id="TWL42094.1"/>
    </source>
</evidence>
<dbReference type="SMART" id="SM00028">
    <property type="entry name" value="TPR"/>
    <property type="match status" value="3"/>
</dbReference>
<dbReference type="Gene3D" id="1.25.40.10">
    <property type="entry name" value="Tetratricopeptide repeat domain"/>
    <property type="match status" value="2"/>
</dbReference>
<reference evidence="1 2" key="1">
    <citation type="submission" date="2019-06" db="EMBL/GenBank/DDBJ databases">
        <title>Genome sequence analysis of &gt;100 Bacillus licheniformis strains suggests intrinsic resistance to this species.</title>
        <authorList>
            <person name="Wels M."/>
            <person name="Siezen R.J."/>
            <person name="Johansen E."/>
            <person name="Stuer-Lauridsen B."/>
            <person name="Bjerre K."/>
            <person name="Nielsen B.K.K."/>
        </authorList>
    </citation>
    <scope>NUCLEOTIDE SEQUENCE [LARGE SCALE GENOMIC DNA]</scope>
    <source>
        <strain evidence="1 2">BAC-15381</strain>
    </source>
</reference>
<organism evidence="1 2">
    <name type="scientific">Bacillus paralicheniformis</name>
    <dbReference type="NCBI Taxonomy" id="1648923"/>
    <lineage>
        <taxon>Bacteria</taxon>
        <taxon>Bacillati</taxon>
        <taxon>Bacillota</taxon>
        <taxon>Bacilli</taxon>
        <taxon>Bacillales</taxon>
        <taxon>Bacillaceae</taxon>
        <taxon>Bacillus</taxon>
    </lineage>
</organism>
<dbReference type="EMBL" id="NILF01000021">
    <property type="protein sequence ID" value="TWL42094.1"/>
    <property type="molecule type" value="Genomic_DNA"/>
</dbReference>
<dbReference type="Pfam" id="PF18801">
    <property type="entry name" value="RapH_N"/>
    <property type="match status" value="1"/>
</dbReference>
<dbReference type="Proteomes" id="UP000429980">
    <property type="component" value="Unassembled WGS sequence"/>
</dbReference>
<gene>
    <name evidence="1" type="ORF">CHCC15381_4702</name>
</gene>
<accession>A0ABY3FYN2</accession>
<dbReference type="InterPro" id="IPR011990">
    <property type="entry name" value="TPR-like_helical_dom_sf"/>
</dbReference>
<keyword evidence="2" id="KW-1185">Reference proteome</keyword>
<dbReference type="RefSeq" id="WP_051502144.1">
    <property type="nucleotide sequence ID" value="NZ_CAOJBV010000001.1"/>
</dbReference>
<dbReference type="SUPFAM" id="SSF48452">
    <property type="entry name" value="TPR-like"/>
    <property type="match status" value="1"/>
</dbReference>